<name>A0A089LBQ6_PAEBO</name>
<dbReference type="PANTHER" id="PTHR40056:SF1">
    <property type="entry name" value="DUF1836 DOMAIN-CONTAINING PROTEIN"/>
    <property type="match status" value="1"/>
</dbReference>
<organism evidence="1 2">
    <name type="scientific">Paenibacillus borealis</name>
    <dbReference type="NCBI Taxonomy" id="160799"/>
    <lineage>
        <taxon>Bacteria</taxon>
        <taxon>Bacillati</taxon>
        <taxon>Bacillota</taxon>
        <taxon>Bacilli</taxon>
        <taxon>Bacillales</taxon>
        <taxon>Paenibacillaceae</taxon>
        <taxon>Paenibacillus</taxon>
    </lineage>
</organism>
<evidence type="ECO:0000313" key="2">
    <source>
        <dbReference type="Proteomes" id="UP000029518"/>
    </source>
</evidence>
<protein>
    <recommendedName>
        <fullName evidence="3">DUF1836 domain-containing protein</fullName>
    </recommendedName>
</protein>
<dbReference type="AlphaFoldDB" id="A0A089LBQ6"/>
<dbReference type="HOGENOM" id="CLU_1140785_0_0_9"/>
<keyword evidence="2" id="KW-1185">Reference proteome</keyword>
<dbReference type="PANTHER" id="PTHR40056">
    <property type="entry name" value="HYPOTHETICAL CYTOSOLIC PROTEIN"/>
    <property type="match status" value="1"/>
</dbReference>
<evidence type="ECO:0000313" key="1">
    <source>
        <dbReference type="EMBL" id="AIQ58886.1"/>
    </source>
</evidence>
<evidence type="ECO:0008006" key="3">
    <source>
        <dbReference type="Google" id="ProtNLM"/>
    </source>
</evidence>
<sequence length="255" mass="28835">MEAFTLSRIEMSGLLLSLSENSERKPLHILQEAWTKFHREEVREGTSLPAFLSTDIPPILQKLIKGSGIKGLSLGEIASLGSLIEYSTLSVTAMQNWVKRDFKEYLGSPRQGKKYSINQAALLFIIDDLKAALDFESIRQLFRMLFLAPERDDDDLVEPAQLYHGYAELFEEIKTRSPMPVQGQAQPGSPKEYLSKSDSALKSAMDGMMKRLSHLTRSQRDAVQNMLLIAAISVQTCYFQAMARQYFNAVLFLDF</sequence>
<gene>
    <name evidence="1" type="ORF">PBOR_19630</name>
</gene>
<dbReference type="EMBL" id="CP009285">
    <property type="protein sequence ID" value="AIQ58886.1"/>
    <property type="molecule type" value="Genomic_DNA"/>
</dbReference>
<dbReference type="Proteomes" id="UP000029518">
    <property type="component" value="Chromosome"/>
</dbReference>
<dbReference type="RefSeq" id="WP_042214268.1">
    <property type="nucleotide sequence ID" value="NZ_CP009285.1"/>
</dbReference>
<dbReference type="OrthoDB" id="2351599at2"/>
<proteinExistence type="predicted"/>
<reference evidence="1" key="1">
    <citation type="submission" date="2014-08" db="EMBL/GenBank/DDBJ databases">
        <title>Comparative genomics of the Paenibacillus odorifer group.</title>
        <authorList>
            <person name="den Bakker H.C."/>
            <person name="Tsai Y.-C.Y.-C."/>
            <person name="Martin N."/>
            <person name="Korlach J."/>
            <person name="Wiedmann M."/>
        </authorList>
    </citation>
    <scope>NUCLEOTIDE SEQUENCE [LARGE SCALE GENOMIC DNA]</scope>
    <source>
        <strain evidence="1">DSM 13188</strain>
    </source>
</reference>
<accession>A0A089LBQ6</accession>
<dbReference type="Pfam" id="PF08876">
    <property type="entry name" value="DUF1836"/>
    <property type="match status" value="1"/>
</dbReference>
<dbReference type="InterPro" id="IPR014975">
    <property type="entry name" value="DUF1836"/>
</dbReference>
<dbReference type="KEGG" id="pbd:PBOR_19630"/>